<dbReference type="RefSeq" id="WP_321551429.1">
    <property type="nucleotide sequence ID" value="NZ_JAXIVS010000022.1"/>
</dbReference>
<dbReference type="Gene3D" id="2.60.120.380">
    <property type="match status" value="1"/>
</dbReference>
<gene>
    <name evidence="1" type="ORF">SYV04_40395</name>
</gene>
<protein>
    <recommendedName>
        <fullName evidence="3">Lipoprotein</fullName>
    </recommendedName>
</protein>
<keyword evidence="2" id="KW-1185">Reference proteome</keyword>
<evidence type="ECO:0000313" key="1">
    <source>
        <dbReference type="EMBL" id="MDY7232716.1"/>
    </source>
</evidence>
<dbReference type="PROSITE" id="PS51257">
    <property type="entry name" value="PROKAR_LIPOPROTEIN"/>
    <property type="match status" value="1"/>
</dbReference>
<proteinExistence type="predicted"/>
<reference evidence="1 2" key="1">
    <citation type="submission" date="2023-12" db="EMBL/GenBank/DDBJ databases">
        <title>the genome sequence of Hyalangium sp. s54d21.</title>
        <authorList>
            <person name="Zhang X."/>
        </authorList>
    </citation>
    <scope>NUCLEOTIDE SEQUENCE [LARGE SCALE GENOMIC DNA]</scope>
    <source>
        <strain evidence="2">s54d21</strain>
    </source>
</reference>
<organism evidence="1 2">
    <name type="scientific">Hyalangium rubrum</name>
    <dbReference type="NCBI Taxonomy" id="3103134"/>
    <lineage>
        <taxon>Bacteria</taxon>
        <taxon>Pseudomonadati</taxon>
        <taxon>Myxococcota</taxon>
        <taxon>Myxococcia</taxon>
        <taxon>Myxococcales</taxon>
        <taxon>Cystobacterineae</taxon>
        <taxon>Archangiaceae</taxon>
        <taxon>Hyalangium</taxon>
    </lineage>
</organism>
<evidence type="ECO:0000313" key="2">
    <source>
        <dbReference type="Proteomes" id="UP001291309"/>
    </source>
</evidence>
<comment type="caution">
    <text evidence="1">The sequence shown here is derived from an EMBL/GenBank/DDBJ whole genome shotgun (WGS) entry which is preliminary data.</text>
</comment>
<name>A0ABU5HGX8_9BACT</name>
<dbReference type="Proteomes" id="UP001291309">
    <property type="component" value="Unassembled WGS sequence"/>
</dbReference>
<sequence>MRRELMKVWNVLPVAVLVACGNVPSGDKPAEALGQQKQAVLYVPPPSTSGNIYDSTTYLGPVNLGGSVQTYFTQNPQFYSFKVTVPGSITARFEVTHGGSSMNLDTGLMVYGPRSASGSYGIQPYKQDDNYGYGDLSKIDEVPLTAGEYLVVVSSGSGSGKQFRLQTTCLSGACPTPSPVSDTSGVELALSEQSITAQLEATLEAGNDVHHWTEGSLRRFDFAWPYTSPPTLTHADAAVMALQEYSQYAADDAIALSYSQARAYLYSEFDPLHAQILATYGNGTENVQVATRYHEYPVAAGADGWFRLFVILFPQSKKVIVFEQTGYET</sequence>
<dbReference type="EMBL" id="JAXIVS010000022">
    <property type="protein sequence ID" value="MDY7232716.1"/>
    <property type="molecule type" value="Genomic_DNA"/>
</dbReference>
<accession>A0ABU5HGX8</accession>
<evidence type="ECO:0008006" key="3">
    <source>
        <dbReference type="Google" id="ProtNLM"/>
    </source>
</evidence>